<feature type="transmembrane region" description="Helical" evidence="1">
    <location>
        <begin position="328"/>
        <end position="343"/>
    </location>
</feature>
<dbReference type="EMBL" id="MDKC01000013">
    <property type="protein sequence ID" value="ODG91993.1"/>
    <property type="molecule type" value="Genomic_DNA"/>
</dbReference>
<sequence>MTIFWFNLAIVFVFSFMARVTSRVSISSTATLSSVYIKPNKTLAFVVLVTLVCVSGLRSNIGDTYAYVDIYKRHDFTWNYILESKDIGFGILQMILKYFSSNPQILLITTAIITNVLVIFTLYNYSRIFELSVYVYITGGLFLVSMNGIRQVLAASIAFAGIRLLLEGSFKRYLLVILFASLFHQTALILIPIYFLVRFKAWSKVTIALLLLSIVFIIGFNQLSTYLFNAIQDTQYAVYKNFQEGGASIIRVAVTAIPLLIAFVGRERLREMNPKSDIVVNMALLGFVFMLISTQNWIFARISIYFSFYQLILISWIVKLFRVRDQKLIYYGILICYFFYYYYENVISLQIQYFSDYINLNW</sequence>
<feature type="transmembrane region" description="Helical" evidence="1">
    <location>
        <begin position="6"/>
        <end position="22"/>
    </location>
</feature>
<keyword evidence="1" id="KW-0812">Transmembrane</keyword>
<comment type="caution">
    <text evidence="2">The sequence shown here is derived from an EMBL/GenBank/DDBJ whole genome shotgun (WGS) entry which is preliminary data.</text>
</comment>
<protein>
    <submittedName>
        <fullName evidence="2">Capsular biosynthesis protein</fullName>
    </submittedName>
</protein>
<dbReference type="Proteomes" id="UP000094580">
    <property type="component" value="Unassembled WGS sequence"/>
</dbReference>
<keyword evidence="3" id="KW-1185">Reference proteome</keyword>
<evidence type="ECO:0000256" key="1">
    <source>
        <dbReference type="SAM" id="Phobius"/>
    </source>
</evidence>
<feature type="transmembrane region" description="Helical" evidence="1">
    <location>
        <begin position="209"/>
        <end position="228"/>
    </location>
</feature>
<dbReference type="RefSeq" id="WP_069033772.1">
    <property type="nucleotide sequence ID" value="NZ_MDKC01000013.1"/>
</dbReference>
<evidence type="ECO:0000313" key="3">
    <source>
        <dbReference type="Proteomes" id="UP000094580"/>
    </source>
</evidence>
<proteinExistence type="predicted"/>
<accession>A0ABX2ZQY2</accession>
<feature type="transmembrane region" description="Helical" evidence="1">
    <location>
        <begin position="105"/>
        <end position="126"/>
    </location>
</feature>
<feature type="transmembrane region" description="Helical" evidence="1">
    <location>
        <begin position="43"/>
        <end position="61"/>
    </location>
</feature>
<keyword evidence="1" id="KW-1133">Transmembrane helix</keyword>
<dbReference type="Pfam" id="PF14897">
    <property type="entry name" value="EpsG"/>
    <property type="match status" value="1"/>
</dbReference>
<dbReference type="InterPro" id="IPR049458">
    <property type="entry name" value="EpsG-like"/>
</dbReference>
<organism evidence="2 3">
    <name type="scientific">Gottfriedia luciferensis</name>
    <dbReference type="NCBI Taxonomy" id="178774"/>
    <lineage>
        <taxon>Bacteria</taxon>
        <taxon>Bacillati</taxon>
        <taxon>Bacillota</taxon>
        <taxon>Bacilli</taxon>
        <taxon>Bacillales</taxon>
        <taxon>Bacillaceae</taxon>
        <taxon>Gottfriedia</taxon>
    </lineage>
</organism>
<name>A0ABX2ZQY2_9BACI</name>
<evidence type="ECO:0000313" key="2">
    <source>
        <dbReference type="EMBL" id="ODG91993.1"/>
    </source>
</evidence>
<feature type="transmembrane region" description="Helical" evidence="1">
    <location>
        <begin position="278"/>
        <end position="298"/>
    </location>
</feature>
<feature type="transmembrane region" description="Helical" evidence="1">
    <location>
        <begin position="133"/>
        <end position="153"/>
    </location>
</feature>
<feature type="transmembrane region" description="Helical" evidence="1">
    <location>
        <begin position="304"/>
        <end position="321"/>
    </location>
</feature>
<feature type="transmembrane region" description="Helical" evidence="1">
    <location>
        <begin position="173"/>
        <end position="197"/>
    </location>
</feature>
<reference evidence="2 3" key="1">
    <citation type="submission" date="2016-07" db="EMBL/GenBank/DDBJ databases">
        <authorList>
            <person name="Townsley L."/>
            <person name="Shank E.A."/>
        </authorList>
    </citation>
    <scope>NUCLEOTIDE SEQUENCE [LARGE SCALE GENOMIC DNA]</scope>
    <source>
        <strain evidence="2 3">CH01</strain>
    </source>
</reference>
<feature type="transmembrane region" description="Helical" evidence="1">
    <location>
        <begin position="248"/>
        <end position="266"/>
    </location>
</feature>
<keyword evidence="1" id="KW-0472">Membrane</keyword>
<gene>
    <name evidence="2" type="ORF">BED47_05810</name>
</gene>